<dbReference type="AlphaFoldDB" id="A0A1H7JD66"/>
<organism evidence="1 2">
    <name type="scientific">Nitrosovibrio tenuis</name>
    <dbReference type="NCBI Taxonomy" id="1233"/>
    <lineage>
        <taxon>Bacteria</taxon>
        <taxon>Pseudomonadati</taxon>
        <taxon>Pseudomonadota</taxon>
        <taxon>Betaproteobacteria</taxon>
        <taxon>Nitrosomonadales</taxon>
        <taxon>Nitrosomonadaceae</taxon>
        <taxon>Nitrosovibrio</taxon>
    </lineage>
</organism>
<proteinExistence type="predicted"/>
<accession>A0A1H7JD66</accession>
<dbReference type="Proteomes" id="UP000198620">
    <property type="component" value="Unassembled WGS sequence"/>
</dbReference>
<evidence type="ECO:0000313" key="1">
    <source>
        <dbReference type="EMBL" id="SEK71265.1"/>
    </source>
</evidence>
<gene>
    <name evidence="1" type="ORF">SAMN05216387_102426</name>
</gene>
<sequence>MRRNHQGIRNEKARREGGLAGLCLHVLGTYNAFRDGAQIESHKNMSGS</sequence>
<keyword evidence="2" id="KW-1185">Reference proteome</keyword>
<name>A0A1H7JD66_9PROT</name>
<reference evidence="1 2" key="1">
    <citation type="submission" date="2016-10" db="EMBL/GenBank/DDBJ databases">
        <authorList>
            <person name="de Groot N.N."/>
        </authorList>
    </citation>
    <scope>NUCLEOTIDE SEQUENCE [LARGE SCALE GENOMIC DNA]</scope>
    <source>
        <strain evidence="1 2">Nv1</strain>
    </source>
</reference>
<evidence type="ECO:0000313" key="2">
    <source>
        <dbReference type="Proteomes" id="UP000198620"/>
    </source>
</evidence>
<evidence type="ECO:0008006" key="3">
    <source>
        <dbReference type="Google" id="ProtNLM"/>
    </source>
</evidence>
<dbReference type="EMBL" id="FOBH01000002">
    <property type="protein sequence ID" value="SEK71265.1"/>
    <property type="molecule type" value="Genomic_DNA"/>
</dbReference>
<protein>
    <recommendedName>
        <fullName evidence="3">Transposase</fullName>
    </recommendedName>
</protein>